<keyword evidence="3 7" id="KW-1133">Transmembrane helix</keyword>
<evidence type="ECO:0000256" key="2">
    <source>
        <dbReference type="ARBA" id="ARBA00022692"/>
    </source>
</evidence>
<comment type="subcellular location">
    <subcellularLocation>
        <location evidence="1">Membrane</location>
    </subcellularLocation>
</comment>
<evidence type="ECO:0000259" key="8">
    <source>
        <dbReference type="PROSITE" id="PS50221"/>
    </source>
</evidence>
<evidence type="ECO:0000256" key="4">
    <source>
        <dbReference type="ARBA" id="ARBA00023136"/>
    </source>
</evidence>
<gene>
    <name evidence="9" type="ORF">BCR44DRAFT_1515592</name>
</gene>
<evidence type="ECO:0000256" key="5">
    <source>
        <dbReference type="ARBA" id="ARBA00023157"/>
    </source>
</evidence>
<dbReference type="Proteomes" id="UP000193411">
    <property type="component" value="Unassembled WGS sequence"/>
</dbReference>
<dbReference type="AlphaFoldDB" id="A0A1Y2HCB2"/>
<keyword evidence="4 7" id="KW-0472">Membrane</keyword>
<dbReference type="OrthoDB" id="5599681at2759"/>
<evidence type="ECO:0000256" key="1">
    <source>
        <dbReference type="ARBA" id="ARBA00004370"/>
    </source>
</evidence>
<dbReference type="InterPro" id="IPR046338">
    <property type="entry name" value="GAIN_dom_sf"/>
</dbReference>
<dbReference type="PROSITE" id="PS50221">
    <property type="entry name" value="GAIN_B"/>
    <property type="match status" value="1"/>
</dbReference>
<protein>
    <recommendedName>
        <fullName evidence="8">GAIN-B domain-containing protein</fullName>
    </recommendedName>
</protein>
<organism evidence="9 10">
    <name type="scientific">Catenaria anguillulae PL171</name>
    <dbReference type="NCBI Taxonomy" id="765915"/>
    <lineage>
        <taxon>Eukaryota</taxon>
        <taxon>Fungi</taxon>
        <taxon>Fungi incertae sedis</taxon>
        <taxon>Blastocladiomycota</taxon>
        <taxon>Blastocladiomycetes</taxon>
        <taxon>Blastocladiales</taxon>
        <taxon>Catenariaceae</taxon>
        <taxon>Catenaria</taxon>
    </lineage>
</organism>
<dbReference type="InterPro" id="IPR002859">
    <property type="entry name" value="PKD/REJ-like"/>
</dbReference>
<feature type="domain" description="GAIN-B" evidence="8">
    <location>
        <begin position="775"/>
        <end position="951"/>
    </location>
</feature>
<keyword evidence="2 7" id="KW-0812">Transmembrane</keyword>
<proteinExistence type="predicted"/>
<keyword evidence="10" id="KW-1185">Reference proteome</keyword>
<dbReference type="InterPro" id="IPR057244">
    <property type="entry name" value="GAIN_B"/>
</dbReference>
<keyword evidence="5" id="KW-1015">Disulfide bond</keyword>
<evidence type="ECO:0000313" key="9">
    <source>
        <dbReference type="EMBL" id="ORZ32237.1"/>
    </source>
</evidence>
<dbReference type="Pfam" id="PF02010">
    <property type="entry name" value="REJ"/>
    <property type="match status" value="1"/>
</dbReference>
<dbReference type="EMBL" id="MCFL01000049">
    <property type="protein sequence ID" value="ORZ32237.1"/>
    <property type="molecule type" value="Genomic_DNA"/>
</dbReference>
<accession>A0A1Y2HCB2</accession>
<reference evidence="9 10" key="1">
    <citation type="submission" date="2016-07" db="EMBL/GenBank/DDBJ databases">
        <title>Pervasive Adenine N6-methylation of Active Genes in Fungi.</title>
        <authorList>
            <consortium name="DOE Joint Genome Institute"/>
            <person name="Mondo S.J."/>
            <person name="Dannebaum R.O."/>
            <person name="Kuo R.C."/>
            <person name="Labutti K."/>
            <person name="Haridas S."/>
            <person name="Kuo A."/>
            <person name="Salamov A."/>
            <person name="Ahrendt S.R."/>
            <person name="Lipzen A."/>
            <person name="Sullivan W."/>
            <person name="Andreopoulos W.B."/>
            <person name="Clum A."/>
            <person name="Lindquist E."/>
            <person name="Daum C."/>
            <person name="Ramamoorthy G.K."/>
            <person name="Gryganskyi A."/>
            <person name="Culley D."/>
            <person name="Magnuson J.K."/>
            <person name="James T.Y."/>
            <person name="O'Malley M.A."/>
            <person name="Stajich J.E."/>
            <person name="Spatafora J.W."/>
            <person name="Visel A."/>
            <person name="Grigoriev I.V."/>
        </authorList>
    </citation>
    <scope>NUCLEOTIDE SEQUENCE [LARGE SCALE GENOMIC DNA]</scope>
    <source>
        <strain evidence="9 10">PL171</strain>
    </source>
</reference>
<comment type="caution">
    <text evidence="9">The sequence shown here is derived from an EMBL/GenBank/DDBJ whole genome shotgun (WGS) entry which is preliminary data.</text>
</comment>
<dbReference type="GO" id="GO:0016020">
    <property type="term" value="C:membrane"/>
    <property type="evidence" value="ECO:0007669"/>
    <property type="project" value="UniProtKB-SubCell"/>
</dbReference>
<sequence length="999" mass="105245">MVAVFAAWSSWKSSPTPDTTPFTGGYMAPSDLHVQHGLHVRVPQAFEHIEEAFVATTTTTTTLTTVSTTDKSTSSTMTPTSLTSLAQPTATIGTFTRMMPTAEAGIPATRATAINLRIGGTYAYLGSNATIASIFANRFQQRTRQPRMEVPWHWISSSGEPLTFRITAYESYEQFASQYSSVQVVTISRADSIAPVLEQSDRLHVVGLNDIIRAKTNIRFPPCANVNSSQAVLNFSWKLFKSSDGSEVNMTTLPDVQGLTNRNVGFRVSTLDYGSYELRSIVTYNGVSVAASSKVSIVPSDLRVAINGGNYQIMTVSRNNTLSLRRRFGQPQLHDTLKHLTAGTTYAYAVALADQFATGRKIALDMVYIEASSSLLPRVLAARVPARSLVSVEEDVIVFARVVDATTGARVSEVQGYSWTVSPRSVTTLAGSLPGRRGDSVYVIPKNTFAVGSDVTLRATASLPGNSTVSTDVRIQYVGLPTGGTLSVFNDRTGQEGGSGVGFTDTFTLTTAGWTGGVTPYSYSFGFTFSNGQGTGAREFDKFVAFGLSSPSKPNVRFPPSADKAFVVVTDGAGVRARLNTSLTLSRPAGQNVQSLIADAQARAESIRGILSASPDDAISELAGLLDMLDSRNSPANPSASERGQIASLQKQVNAWMVNAATNRGSLDSGFAAQSASMLNNLDLATVYTDAASLSNTVDLIQLAISGAKVGRGGATVRADPDVTSQLATVVDDLLKRQFAASSPGSQLRRRMEGLDAVHTLVRRQASLEAQLRATAASLLSSAIAGDSCDISGVASTVVGPQGAFWGAARRITPTGSELNDVPRAIGNFTVTLPNNLPSGCWDALLIQWRQARGSEVPTNRILSPSVLSVNLYNAGSTTAGPNVTSSIVRFVVSNLSPVPTGQEAKCVGYMSNAWTATGCETSAYTNSTVTCDCNMAATEFAVQAQPSTNPSPTPTPGPTGGDNTGAITGGVIGGVAGVCVLGGGLALYRRHRAGYSST</sequence>
<dbReference type="Gene3D" id="2.60.220.50">
    <property type="match status" value="1"/>
</dbReference>
<evidence type="ECO:0000256" key="7">
    <source>
        <dbReference type="SAM" id="Phobius"/>
    </source>
</evidence>
<feature type="region of interest" description="Disordered" evidence="6">
    <location>
        <begin position="944"/>
        <end position="967"/>
    </location>
</feature>
<evidence type="ECO:0000256" key="6">
    <source>
        <dbReference type="SAM" id="MobiDB-lite"/>
    </source>
</evidence>
<evidence type="ECO:0000256" key="3">
    <source>
        <dbReference type="ARBA" id="ARBA00022989"/>
    </source>
</evidence>
<feature type="transmembrane region" description="Helical" evidence="7">
    <location>
        <begin position="967"/>
        <end position="989"/>
    </location>
</feature>
<evidence type="ECO:0000313" key="10">
    <source>
        <dbReference type="Proteomes" id="UP000193411"/>
    </source>
</evidence>
<name>A0A1Y2HCB2_9FUNG</name>